<evidence type="ECO:0000256" key="2">
    <source>
        <dbReference type="ARBA" id="ARBA00008000"/>
    </source>
</evidence>
<dbReference type="Gene3D" id="3.30.70.2740">
    <property type="match status" value="1"/>
</dbReference>
<dbReference type="InterPro" id="IPR036318">
    <property type="entry name" value="FAD-bd_PCMH-like_sf"/>
</dbReference>
<dbReference type="FunFam" id="1.10.45.10:FF:000001">
    <property type="entry name" value="D-lactate dehydrogenase mitochondrial"/>
    <property type="match status" value="1"/>
</dbReference>
<organism evidence="6 7">
    <name type="scientific">Novosphingobium kunmingense</name>
    <dbReference type="NCBI Taxonomy" id="1211806"/>
    <lineage>
        <taxon>Bacteria</taxon>
        <taxon>Pseudomonadati</taxon>
        <taxon>Pseudomonadota</taxon>
        <taxon>Alphaproteobacteria</taxon>
        <taxon>Sphingomonadales</taxon>
        <taxon>Sphingomonadaceae</taxon>
        <taxon>Novosphingobium</taxon>
    </lineage>
</organism>
<proteinExistence type="inferred from homology"/>
<dbReference type="SUPFAM" id="SSF55103">
    <property type="entry name" value="FAD-linked oxidases, C-terminal domain"/>
    <property type="match status" value="1"/>
</dbReference>
<dbReference type="EMBL" id="PHUF01000002">
    <property type="protein sequence ID" value="PKB24947.1"/>
    <property type="molecule type" value="Genomic_DNA"/>
</dbReference>
<comment type="caution">
    <text evidence="6">The sequence shown here is derived from an EMBL/GenBank/DDBJ whole genome shotgun (WGS) entry which is preliminary data.</text>
</comment>
<dbReference type="Gene3D" id="1.10.45.10">
    <property type="entry name" value="Vanillyl-alcohol Oxidase, Chain A, domain 4"/>
    <property type="match status" value="1"/>
</dbReference>
<evidence type="ECO:0000259" key="5">
    <source>
        <dbReference type="PROSITE" id="PS51387"/>
    </source>
</evidence>
<dbReference type="GO" id="GO:0071949">
    <property type="term" value="F:FAD binding"/>
    <property type="evidence" value="ECO:0007669"/>
    <property type="project" value="InterPro"/>
</dbReference>
<dbReference type="InterPro" id="IPR006094">
    <property type="entry name" value="Oxid_FAD_bind_N"/>
</dbReference>
<dbReference type="Gene3D" id="3.30.70.2190">
    <property type="match status" value="1"/>
</dbReference>
<dbReference type="InterPro" id="IPR016171">
    <property type="entry name" value="Vanillyl_alc_oxidase_C-sub2"/>
</dbReference>
<accession>A0A2N0I178</accession>
<dbReference type="RefSeq" id="WP_100865446.1">
    <property type="nucleotide sequence ID" value="NZ_PHUF01000002.1"/>
</dbReference>
<evidence type="ECO:0000256" key="1">
    <source>
        <dbReference type="ARBA" id="ARBA00001974"/>
    </source>
</evidence>
<dbReference type="Proteomes" id="UP000232587">
    <property type="component" value="Unassembled WGS sequence"/>
</dbReference>
<dbReference type="Pfam" id="PF02913">
    <property type="entry name" value="FAD-oxidase_C"/>
    <property type="match status" value="1"/>
</dbReference>
<protein>
    <submittedName>
        <fullName evidence="6">FAD/FMN-containing dehydrogenase</fullName>
    </submittedName>
</protein>
<dbReference type="PANTHER" id="PTHR43716">
    <property type="entry name" value="D-2-HYDROXYGLUTARATE DEHYDROGENASE, MITOCHONDRIAL"/>
    <property type="match status" value="1"/>
</dbReference>
<keyword evidence="7" id="KW-1185">Reference proteome</keyword>
<gene>
    <name evidence="6" type="ORF">B0I00_0127</name>
</gene>
<evidence type="ECO:0000313" key="6">
    <source>
        <dbReference type="EMBL" id="PKB24947.1"/>
    </source>
</evidence>
<dbReference type="InterPro" id="IPR016169">
    <property type="entry name" value="FAD-bd_PCMH_sub2"/>
</dbReference>
<dbReference type="InterPro" id="IPR016166">
    <property type="entry name" value="FAD-bd_PCMH"/>
</dbReference>
<keyword evidence="3" id="KW-0285">Flavoprotein</keyword>
<dbReference type="InterPro" id="IPR016167">
    <property type="entry name" value="FAD-bd_PCMH_sub1"/>
</dbReference>
<feature type="domain" description="FAD-binding PCMH-type" evidence="5">
    <location>
        <begin position="39"/>
        <end position="220"/>
    </location>
</feature>
<evidence type="ECO:0000256" key="4">
    <source>
        <dbReference type="ARBA" id="ARBA00022827"/>
    </source>
</evidence>
<dbReference type="InterPro" id="IPR004113">
    <property type="entry name" value="FAD-bd_oxidored_4_C"/>
</dbReference>
<name>A0A2N0I178_9SPHN</name>
<dbReference type="InterPro" id="IPR016164">
    <property type="entry name" value="FAD-linked_Oxase-like_C"/>
</dbReference>
<sequence>MTDTFQDLLAELRAILGTRGFHADPETVGPWLTDWRGRYTGKALGLAAPASTDELARVVRACHRAGVPIVPQGGNSGMSGGATPDASGSSLLLTTRRMNAIRSIDAEARQAVCEAGVVLQTLHEAAAEKSLRFPLTLGGKGSATVGGLISTNAGGTQVLRHGVMRAQVLGLEAVLPDGRVFDALTPLRKDNRGFDLKQLFIGSEGTLGIVTAATLRLVPALADRAVAWVGLATIHHARSLLLHCEAALGGALEGFEVLPQDCLESVLDYLPDARSPLAEAHDWHALIEVVAEDAASAESLRSRVEECLAAAFEADLIKDAVLASSEAQAEAFWTLRDSISMAERARGPAMQHDISVPVERMPAFIEEAGAEVETAFPGVRALGFGHLGDGNIHFHVAAPPGTDRATWEASQGAAINRRVHDLVTAWGGSISAEHGIGQSKRGELARLHDPVALDLMRAIKAALDPDELLNPGKLVTLARESAKA</sequence>
<keyword evidence="4" id="KW-0274">FAD</keyword>
<comment type="cofactor">
    <cofactor evidence="1">
        <name>FAD</name>
        <dbReference type="ChEBI" id="CHEBI:57692"/>
    </cofactor>
</comment>
<reference evidence="6 7" key="1">
    <citation type="submission" date="2017-11" db="EMBL/GenBank/DDBJ databases">
        <title>Genomic Encyclopedia of Type Strains, Phase III (KMG-III): the genomes of soil and plant-associated and newly described type strains.</title>
        <authorList>
            <person name="Whitman W."/>
        </authorList>
    </citation>
    <scope>NUCLEOTIDE SEQUENCE [LARGE SCALE GENOMIC DNA]</scope>
    <source>
        <strain evidence="6 7">CGMCC 1.12274</strain>
    </source>
</reference>
<dbReference type="GO" id="GO:0003824">
    <property type="term" value="F:catalytic activity"/>
    <property type="evidence" value="ECO:0007669"/>
    <property type="project" value="InterPro"/>
</dbReference>
<dbReference type="PROSITE" id="PS51387">
    <property type="entry name" value="FAD_PCMH"/>
    <property type="match status" value="1"/>
</dbReference>
<dbReference type="GO" id="GO:0022904">
    <property type="term" value="P:respiratory electron transport chain"/>
    <property type="evidence" value="ECO:0007669"/>
    <property type="project" value="TreeGrafter"/>
</dbReference>
<dbReference type="Pfam" id="PF01565">
    <property type="entry name" value="FAD_binding_4"/>
    <property type="match status" value="1"/>
</dbReference>
<dbReference type="InterPro" id="IPR051264">
    <property type="entry name" value="FAD-oxidored/transferase_4"/>
</dbReference>
<dbReference type="PANTHER" id="PTHR43716:SF2">
    <property type="entry name" value="BLL6224 PROTEIN"/>
    <property type="match status" value="1"/>
</dbReference>
<dbReference type="SUPFAM" id="SSF56176">
    <property type="entry name" value="FAD-binding/transporter-associated domain-like"/>
    <property type="match status" value="1"/>
</dbReference>
<dbReference type="Gene3D" id="3.30.465.10">
    <property type="match status" value="1"/>
</dbReference>
<evidence type="ECO:0000313" key="7">
    <source>
        <dbReference type="Proteomes" id="UP000232587"/>
    </source>
</evidence>
<comment type="similarity">
    <text evidence="2">Belongs to the FAD-binding oxidoreductase/transferase type 4 family.</text>
</comment>
<dbReference type="Gene3D" id="3.30.43.10">
    <property type="entry name" value="Uridine Diphospho-n-acetylenolpyruvylglucosamine Reductase, domain 2"/>
    <property type="match status" value="1"/>
</dbReference>
<evidence type="ECO:0000256" key="3">
    <source>
        <dbReference type="ARBA" id="ARBA00022630"/>
    </source>
</evidence>
<dbReference type="OrthoDB" id="9811557at2"/>
<dbReference type="AlphaFoldDB" id="A0A2N0I178"/>